<evidence type="ECO:0000256" key="3">
    <source>
        <dbReference type="ARBA" id="ARBA00022729"/>
    </source>
</evidence>
<comment type="similarity">
    <text evidence="2 6">Belongs to the glycosyl hydrolase 72 family.</text>
</comment>
<keyword evidence="6" id="KW-0808">Transferase</keyword>
<evidence type="ECO:0000256" key="7">
    <source>
        <dbReference type="SAM" id="MobiDB-lite"/>
    </source>
</evidence>
<evidence type="ECO:0000256" key="4">
    <source>
        <dbReference type="ARBA" id="ARBA00023157"/>
    </source>
</evidence>
<dbReference type="GO" id="GO:0071970">
    <property type="term" value="P:fungal-type cell wall (1-&gt;3)-beta-D-glucan biosynthetic process"/>
    <property type="evidence" value="ECO:0007669"/>
    <property type="project" value="TreeGrafter"/>
</dbReference>
<dbReference type="SUPFAM" id="SSF51445">
    <property type="entry name" value="(Trans)glycosidases"/>
    <property type="match status" value="1"/>
</dbReference>
<dbReference type="PANTHER" id="PTHR31468">
    <property type="entry name" value="1,3-BETA-GLUCANOSYLTRANSFERASE GAS1"/>
    <property type="match status" value="1"/>
</dbReference>
<accession>A0A2W1H335</accession>
<feature type="region of interest" description="Disordered" evidence="7">
    <location>
        <begin position="348"/>
        <end position="368"/>
    </location>
</feature>
<evidence type="ECO:0000313" key="8">
    <source>
        <dbReference type="EMBL" id="KAF7571016.1"/>
    </source>
</evidence>
<keyword evidence="6" id="KW-0449">Lipoprotein</keyword>
<keyword evidence="5" id="KW-0325">Glycoprotein</keyword>
<dbReference type="Proteomes" id="UP000249757">
    <property type="component" value="Unassembled WGS sequence"/>
</dbReference>
<evidence type="ECO:0000256" key="1">
    <source>
        <dbReference type="ARBA" id="ARBA00004609"/>
    </source>
</evidence>
<keyword evidence="6" id="KW-0336">GPI-anchor</keyword>
<reference evidence="8" key="1">
    <citation type="journal article" date="2018" name="BMC Genomics">
        <title>Comparative genomics of the wheat fungal pathogen Pyrenophora tritici-repentis reveals chromosomal variations and genome plasticity.</title>
        <authorList>
            <person name="Moolhuijzen P."/>
            <person name="See P.T."/>
            <person name="Hane J.K."/>
            <person name="Shi G."/>
            <person name="Liu Z."/>
            <person name="Oliver R.P."/>
            <person name="Moffat C.S."/>
        </authorList>
    </citation>
    <scope>NUCLEOTIDE SEQUENCE [LARGE SCALE GENOMIC DNA]</scope>
    <source>
        <strain evidence="8">M4</strain>
    </source>
</reference>
<reference evidence="9" key="3">
    <citation type="journal article" date="2022" name="bioRxiv">
        <title>A global pangenome for the wheat fungal pathogen Pyrenophora tritici-repentis and prediction of effector protein structural homology.</title>
        <authorList>
            <person name="Moolhuijzen P."/>
            <person name="See P.T."/>
            <person name="Shi G."/>
            <person name="Powell H.R."/>
            <person name="Cockram J."/>
            <person name="Jorgensen L.N."/>
            <person name="Benslimane H."/>
            <person name="Strelkov S.E."/>
            <person name="Turner J."/>
            <person name="Liu Z."/>
            <person name="Moffat C.S."/>
        </authorList>
    </citation>
    <scope>NUCLEOTIDE SEQUENCE</scope>
    <source>
        <strain evidence="9">86-124</strain>
    </source>
</reference>
<dbReference type="OrthoDB" id="1055148at2759"/>
<evidence type="ECO:0000256" key="6">
    <source>
        <dbReference type="RuleBase" id="RU361209"/>
    </source>
</evidence>
<keyword evidence="3" id="KW-0732">Signal</keyword>
<organism evidence="8 10">
    <name type="scientific">Pyrenophora tritici-repentis</name>
    <dbReference type="NCBI Taxonomy" id="45151"/>
    <lineage>
        <taxon>Eukaryota</taxon>
        <taxon>Fungi</taxon>
        <taxon>Dikarya</taxon>
        <taxon>Ascomycota</taxon>
        <taxon>Pezizomycotina</taxon>
        <taxon>Dothideomycetes</taxon>
        <taxon>Pleosporomycetidae</taxon>
        <taxon>Pleosporales</taxon>
        <taxon>Pleosporineae</taxon>
        <taxon>Pleosporaceae</taxon>
        <taxon>Pyrenophora</taxon>
    </lineage>
</organism>
<dbReference type="GO" id="GO:0098552">
    <property type="term" value="C:side of membrane"/>
    <property type="evidence" value="ECO:0007669"/>
    <property type="project" value="UniProtKB-KW"/>
</dbReference>
<dbReference type="EMBL" id="NQIK02000005">
    <property type="protein sequence ID" value="KAF7571016.1"/>
    <property type="molecule type" value="Genomic_DNA"/>
</dbReference>
<proteinExistence type="inferred from homology"/>
<keyword evidence="11" id="KW-1185">Reference proteome</keyword>
<dbReference type="GO" id="GO:0031505">
    <property type="term" value="P:fungal-type cell wall organization"/>
    <property type="evidence" value="ECO:0007669"/>
    <property type="project" value="TreeGrafter"/>
</dbReference>
<dbReference type="PANTHER" id="PTHR31468:SF2">
    <property type="entry name" value="1,3-BETA-GLUCANOSYLTRANSFERASE GAS1"/>
    <property type="match status" value="1"/>
</dbReference>
<comment type="subcellular location">
    <subcellularLocation>
        <location evidence="1 6">Cell membrane</location>
        <topology evidence="1 6">Lipid-anchor</topology>
        <topology evidence="1 6">GPI-anchor</topology>
    </subcellularLocation>
</comment>
<gene>
    <name evidence="9" type="ORF">Ptr86124_006730</name>
    <name evidence="8" type="ORF">PtrM4_110180</name>
</gene>
<dbReference type="Pfam" id="PF03198">
    <property type="entry name" value="Glyco_hydro_72"/>
    <property type="match status" value="1"/>
</dbReference>
<reference evidence="11" key="4">
    <citation type="journal article" date="2022" name="Microb. Genom.">
        <title>A global pangenome for the wheat fungal pathogen Pyrenophora tritici-repentis and prediction of effector protein structural homology.</title>
        <authorList>
            <person name="Moolhuijzen P.M."/>
            <person name="See P.T."/>
            <person name="Shi G."/>
            <person name="Powell H.R."/>
            <person name="Cockram J."/>
            <person name="Jorgensen L.N."/>
            <person name="Benslimane H."/>
            <person name="Strelkov S.E."/>
            <person name="Turner J."/>
            <person name="Liu Z."/>
            <person name="Moffat C.S."/>
        </authorList>
    </citation>
    <scope>NUCLEOTIDE SEQUENCE [LARGE SCALE GENOMIC DNA]</scope>
</reference>
<dbReference type="AlphaFoldDB" id="A0A2W1H335"/>
<reference evidence="9" key="2">
    <citation type="submission" date="2021-05" db="EMBL/GenBank/DDBJ databases">
        <authorList>
            <person name="Moolhuijzen P.M."/>
            <person name="Moffat C.S."/>
        </authorList>
    </citation>
    <scope>NUCLEOTIDE SEQUENCE</scope>
    <source>
        <strain evidence="9">86-124</strain>
    </source>
</reference>
<feature type="compositionally biased region" description="Basic and acidic residues" evidence="7">
    <location>
        <begin position="350"/>
        <end position="362"/>
    </location>
</feature>
<comment type="caution">
    <text evidence="8">The sequence shown here is derived from an EMBL/GenBank/DDBJ whole genome shotgun (WGS) entry which is preliminary data.</text>
</comment>
<comment type="function">
    <text evidence="6">Splits internally a 1,3-beta-glucan molecule and transfers the newly generated reducing end (the donor) to the non-reducing end of another 1,3-beta-glucan molecule (the acceptor) forming a 1,3-beta linkage, resulting in the elongation of 1,3-beta-glucan chains in the cell wall.</text>
</comment>
<dbReference type="GO" id="GO:0005886">
    <property type="term" value="C:plasma membrane"/>
    <property type="evidence" value="ECO:0007669"/>
    <property type="project" value="UniProtKB-SubCell"/>
</dbReference>
<evidence type="ECO:0000313" key="9">
    <source>
        <dbReference type="EMBL" id="KAI1514100.1"/>
    </source>
</evidence>
<dbReference type="GO" id="GO:0042124">
    <property type="term" value="F:1,3-beta-glucanosyltransferase activity"/>
    <property type="evidence" value="ECO:0007669"/>
    <property type="project" value="TreeGrafter"/>
</dbReference>
<dbReference type="InterPro" id="IPR004886">
    <property type="entry name" value="Glucanosyltransferase"/>
</dbReference>
<sequence>MSASITCPPIRIRGRFLWRGDDRTKFFIRGVAYQVDSARDPISDDRLAELKHDILLFKELGLNTLFVYGIDSTKHHTEAMKLLEEAGIYVFTAVSTPWNAISRLAPTESYNPDTMASFFKTVDIMAGFPNTLGLLAGNTVINNDSTMPAAGVLKTAVRDLKKYMKLRNEANGQRVIPIGYSAATSSARDQEILEYLTAGDNDMSIDFWTCSNFEWKKKSDTTGSGYDDLLHRFSNTTIPIFFSEYGNPSRQPRLFQETTALYSPAMSRIFSGGCAYEFWESANGYGLVELLKHGSDKRISAYRQKPDDENKIFERRETDRGILLVFNDFVNYKSKLAEVGDIAVEDVSEATEREGEQGETGKKASGPWQDKFRMLESCVDWHEVEAS</sequence>
<dbReference type="EC" id="2.4.1.-" evidence="6"/>
<name>A0A2W1H335_9PLEO</name>
<keyword evidence="6" id="KW-0472">Membrane</keyword>
<keyword evidence="4" id="KW-1015">Disulfide bond</keyword>
<dbReference type="Gene3D" id="3.20.20.80">
    <property type="entry name" value="Glycosidases"/>
    <property type="match status" value="1"/>
</dbReference>
<evidence type="ECO:0000313" key="11">
    <source>
        <dbReference type="Proteomes" id="UP000249757"/>
    </source>
</evidence>
<evidence type="ECO:0000256" key="2">
    <source>
        <dbReference type="ARBA" id="ARBA00007528"/>
    </source>
</evidence>
<evidence type="ECO:0000256" key="5">
    <source>
        <dbReference type="ARBA" id="ARBA00023180"/>
    </source>
</evidence>
<protein>
    <recommendedName>
        <fullName evidence="6">1,3-beta-glucanosyltransferase</fullName>
        <ecNumber evidence="6">2.4.1.-</ecNumber>
    </recommendedName>
</protein>
<dbReference type="EMBL" id="NRDI02000008">
    <property type="protein sequence ID" value="KAI1514100.1"/>
    <property type="molecule type" value="Genomic_DNA"/>
</dbReference>
<evidence type="ECO:0000313" key="10">
    <source>
        <dbReference type="Proteomes" id="UP000245464"/>
    </source>
</evidence>
<dbReference type="Proteomes" id="UP000245464">
    <property type="component" value="Chromosome 5"/>
</dbReference>
<dbReference type="InterPro" id="IPR017853">
    <property type="entry name" value="GH"/>
</dbReference>